<dbReference type="Gene3D" id="1.10.10.10">
    <property type="entry name" value="Winged helix-like DNA-binding domain superfamily/Winged helix DNA-binding domain"/>
    <property type="match status" value="1"/>
</dbReference>
<sequence>MTDQPDTLKDRLFADGSSDDIDLLVAILKLASVINRPMKEGLADPEGLTLNEMRALMSLGGEGELAGHELSRAIGMQPMNASRALTALEKRGWIEEVEDADNRRRKPYAIADAGIDAYRAMIPEFADIAETLFSDLTDAERRRFRATTQKITDRIAQWQVK</sequence>
<dbReference type="InterPro" id="IPR036390">
    <property type="entry name" value="WH_DNA-bd_sf"/>
</dbReference>
<dbReference type="AlphaFoldDB" id="A0A842HYU0"/>
<dbReference type="GO" id="GO:0003677">
    <property type="term" value="F:DNA binding"/>
    <property type="evidence" value="ECO:0007669"/>
    <property type="project" value="UniProtKB-KW"/>
</dbReference>
<dbReference type="RefSeq" id="WP_185800321.1">
    <property type="nucleotide sequence ID" value="NZ_JACJVJ010000001.1"/>
</dbReference>
<evidence type="ECO:0000256" key="1">
    <source>
        <dbReference type="ARBA" id="ARBA00023015"/>
    </source>
</evidence>
<feature type="domain" description="HTH marR-type" evidence="4">
    <location>
        <begin position="20"/>
        <end position="153"/>
    </location>
</feature>
<evidence type="ECO:0000259" key="4">
    <source>
        <dbReference type="PROSITE" id="PS50995"/>
    </source>
</evidence>
<reference evidence="5 6" key="1">
    <citation type="submission" date="2020-08" db="EMBL/GenBank/DDBJ databases">
        <title>Draft genome sequence of Parasphingopyxis sp. GrpM-11.</title>
        <authorList>
            <person name="Oh J."/>
            <person name="Roh D.-H."/>
        </authorList>
    </citation>
    <scope>NUCLEOTIDE SEQUENCE [LARGE SCALE GENOMIC DNA]</scope>
    <source>
        <strain evidence="5 6">GrpM-11</strain>
    </source>
</reference>
<accession>A0A842HYU0</accession>
<evidence type="ECO:0000256" key="3">
    <source>
        <dbReference type="ARBA" id="ARBA00023163"/>
    </source>
</evidence>
<keyword evidence="3" id="KW-0804">Transcription</keyword>
<dbReference type="EMBL" id="JACJVJ010000001">
    <property type="protein sequence ID" value="MBC2777090.1"/>
    <property type="molecule type" value="Genomic_DNA"/>
</dbReference>
<dbReference type="SUPFAM" id="SSF46785">
    <property type="entry name" value="Winged helix' DNA-binding domain"/>
    <property type="match status" value="1"/>
</dbReference>
<dbReference type="SMART" id="SM00347">
    <property type="entry name" value="HTH_MARR"/>
    <property type="match status" value="1"/>
</dbReference>
<dbReference type="InterPro" id="IPR000835">
    <property type="entry name" value="HTH_MarR-typ"/>
</dbReference>
<dbReference type="PROSITE" id="PS50995">
    <property type="entry name" value="HTH_MARR_2"/>
    <property type="match status" value="1"/>
</dbReference>
<name>A0A842HYU0_9SPHN</name>
<evidence type="ECO:0000313" key="6">
    <source>
        <dbReference type="Proteomes" id="UP000564378"/>
    </source>
</evidence>
<evidence type="ECO:0000313" key="5">
    <source>
        <dbReference type="EMBL" id="MBC2777090.1"/>
    </source>
</evidence>
<dbReference type="Pfam" id="PF01047">
    <property type="entry name" value="MarR"/>
    <property type="match status" value="1"/>
</dbReference>
<keyword evidence="1" id="KW-0805">Transcription regulation</keyword>
<dbReference type="GO" id="GO:0003700">
    <property type="term" value="F:DNA-binding transcription factor activity"/>
    <property type="evidence" value="ECO:0007669"/>
    <property type="project" value="InterPro"/>
</dbReference>
<dbReference type="PANTHER" id="PTHR42756:SF1">
    <property type="entry name" value="TRANSCRIPTIONAL REPRESSOR OF EMRAB OPERON"/>
    <property type="match status" value="1"/>
</dbReference>
<gene>
    <name evidence="5" type="ORF">H6P80_05580</name>
</gene>
<keyword evidence="6" id="KW-1185">Reference proteome</keyword>
<protein>
    <submittedName>
        <fullName evidence="5">Winged helix-turn-helix transcriptional regulator</fullName>
    </submittedName>
</protein>
<organism evidence="5 6">
    <name type="scientific">Parasphingopyxis marina</name>
    <dbReference type="NCBI Taxonomy" id="2761622"/>
    <lineage>
        <taxon>Bacteria</taxon>
        <taxon>Pseudomonadati</taxon>
        <taxon>Pseudomonadota</taxon>
        <taxon>Alphaproteobacteria</taxon>
        <taxon>Sphingomonadales</taxon>
        <taxon>Sphingomonadaceae</taxon>
        <taxon>Parasphingopyxis</taxon>
    </lineage>
</organism>
<dbReference type="PANTHER" id="PTHR42756">
    <property type="entry name" value="TRANSCRIPTIONAL REGULATOR, MARR"/>
    <property type="match status" value="1"/>
</dbReference>
<dbReference type="InterPro" id="IPR036388">
    <property type="entry name" value="WH-like_DNA-bd_sf"/>
</dbReference>
<comment type="caution">
    <text evidence="5">The sequence shown here is derived from an EMBL/GenBank/DDBJ whole genome shotgun (WGS) entry which is preliminary data.</text>
</comment>
<dbReference type="Proteomes" id="UP000564378">
    <property type="component" value="Unassembled WGS sequence"/>
</dbReference>
<proteinExistence type="predicted"/>
<dbReference type="PRINTS" id="PR00598">
    <property type="entry name" value="HTHMARR"/>
</dbReference>
<keyword evidence="2" id="KW-0238">DNA-binding</keyword>
<evidence type="ECO:0000256" key="2">
    <source>
        <dbReference type="ARBA" id="ARBA00023125"/>
    </source>
</evidence>